<keyword evidence="3 8" id="KW-0813">Transport</keyword>
<evidence type="ECO:0000256" key="3">
    <source>
        <dbReference type="ARBA" id="ARBA00022448"/>
    </source>
</evidence>
<comment type="function">
    <text evidence="8">Uptake of L-lactate across the membrane. Can also transport D-lactate and glycolate.</text>
</comment>
<reference evidence="10" key="1">
    <citation type="journal article" date="2019" name="Int. J. Syst. Evol. Microbiol.">
        <title>The Global Catalogue of Microorganisms (GCM) 10K type strain sequencing project: providing services to taxonomists for standard genome sequencing and annotation.</title>
        <authorList>
            <consortium name="The Broad Institute Genomics Platform"/>
            <consortium name="The Broad Institute Genome Sequencing Center for Infectious Disease"/>
            <person name="Wu L."/>
            <person name="Ma J."/>
        </authorList>
    </citation>
    <scope>NUCLEOTIDE SEQUENCE [LARGE SCALE GENOMIC DNA]</scope>
    <source>
        <strain evidence="10">DT28</strain>
    </source>
</reference>
<dbReference type="PANTHER" id="PTHR30003">
    <property type="entry name" value="L-LACTATE PERMEASE"/>
    <property type="match status" value="1"/>
</dbReference>
<evidence type="ECO:0000256" key="2">
    <source>
        <dbReference type="ARBA" id="ARBA00010100"/>
    </source>
</evidence>
<keyword evidence="10" id="KW-1185">Reference proteome</keyword>
<feature type="transmembrane region" description="Helical" evidence="8">
    <location>
        <begin position="155"/>
        <end position="172"/>
    </location>
</feature>
<comment type="caution">
    <text evidence="9">The sequence shown here is derived from an EMBL/GenBank/DDBJ whole genome shotgun (WGS) entry which is preliminary data.</text>
</comment>
<feature type="transmembrane region" description="Helical" evidence="8">
    <location>
        <begin position="245"/>
        <end position="263"/>
    </location>
</feature>
<sequence>MSALYLLTALFPVLSILFLLAVLQLSARLAMAIGLAGTALLAALVWRVQWLQLAAAVLEGWVIACSVLWIVFGAMLLLHQLQQQGRFDLIRQSFCQLTADPRQQLLLVGFLLVAFLEGVAGFGTPAAIAAPLLVSLGFQPLAAVTLALIADSVPVSFGAIGTPVLVGIAQGIDTPLAVQDIAVQAASIDLLAAPWIPVYMLALYCRFFSAEKSWRYFWPALPWALCCGVIYALSAWLAARWLGPEFPTVLAALSTMVLLAVILKLRQQRHTTANVSMNGAVNSTARQLIAAWLPYLCLISLLVLSRLPELPVKNWLQSYQWQFDALLGSAISTSLQPLYLPGTLFVLTVLLFLPKNRSAAPQLLALCRQSLQKIGPAALTLASAVPMVRVFIHSDLNQSGLPAMPVYLADWAAGHLQQLWLWCAPVLGALGSFIAGSATFSNLMFAQLQLEVAAQAGVAPQLVLALQMLGANAGNMICVVNIVAACAVVKLQQQEGKILRYTLLPMLLYLLLVGTASHWF</sequence>
<dbReference type="InterPro" id="IPR003804">
    <property type="entry name" value="Lactate_perm"/>
</dbReference>
<dbReference type="Pfam" id="PF02652">
    <property type="entry name" value="Lactate_perm"/>
    <property type="match status" value="1"/>
</dbReference>
<organism evidence="9 10">
    <name type="scientific">Rheinheimera marina</name>
    <dbReference type="NCBI Taxonomy" id="1774958"/>
    <lineage>
        <taxon>Bacteria</taxon>
        <taxon>Pseudomonadati</taxon>
        <taxon>Pseudomonadota</taxon>
        <taxon>Gammaproteobacteria</taxon>
        <taxon>Chromatiales</taxon>
        <taxon>Chromatiaceae</taxon>
        <taxon>Rheinheimera</taxon>
    </lineage>
</organism>
<dbReference type="Proteomes" id="UP001595962">
    <property type="component" value="Unassembled WGS sequence"/>
</dbReference>
<keyword evidence="7 8" id="KW-0472">Membrane</keyword>
<comment type="subcellular location">
    <subcellularLocation>
        <location evidence="8">Cell inner membrane</location>
        <topology evidence="8">Multi-pass membrane protein</topology>
    </subcellularLocation>
    <subcellularLocation>
        <location evidence="1">Cell membrane</location>
        <topology evidence="1">Multi-pass membrane protein</topology>
    </subcellularLocation>
</comment>
<evidence type="ECO:0000256" key="4">
    <source>
        <dbReference type="ARBA" id="ARBA00022475"/>
    </source>
</evidence>
<evidence type="ECO:0000313" key="10">
    <source>
        <dbReference type="Proteomes" id="UP001595962"/>
    </source>
</evidence>
<evidence type="ECO:0000256" key="5">
    <source>
        <dbReference type="ARBA" id="ARBA00022692"/>
    </source>
</evidence>
<dbReference type="EMBL" id="JBHSGB010000003">
    <property type="protein sequence ID" value="MFC4654069.1"/>
    <property type="molecule type" value="Genomic_DNA"/>
</dbReference>
<comment type="similarity">
    <text evidence="2 8">Belongs to the lactate permease family.</text>
</comment>
<keyword evidence="6 8" id="KW-1133">Transmembrane helix</keyword>
<feature type="transmembrane region" description="Helical" evidence="8">
    <location>
        <begin position="474"/>
        <end position="491"/>
    </location>
</feature>
<feature type="transmembrane region" description="Helical" evidence="8">
    <location>
        <begin position="105"/>
        <end position="122"/>
    </location>
</feature>
<protein>
    <recommendedName>
        <fullName evidence="8">L-lactate permease</fullName>
    </recommendedName>
</protein>
<gene>
    <name evidence="9" type="ORF">ACFO3I_03405</name>
</gene>
<keyword evidence="8" id="KW-0997">Cell inner membrane</keyword>
<keyword evidence="4" id="KW-1003">Cell membrane</keyword>
<dbReference type="PANTHER" id="PTHR30003:SF0">
    <property type="entry name" value="GLYCOLATE PERMEASE GLCA-RELATED"/>
    <property type="match status" value="1"/>
</dbReference>
<feature type="transmembrane region" description="Helical" evidence="8">
    <location>
        <begin position="419"/>
        <end position="440"/>
    </location>
</feature>
<feature type="transmembrane region" description="Helical" evidence="8">
    <location>
        <begin position="325"/>
        <end position="353"/>
    </location>
</feature>
<feature type="transmembrane region" description="Helical" evidence="8">
    <location>
        <begin position="216"/>
        <end position="239"/>
    </location>
</feature>
<keyword evidence="5 8" id="KW-0812">Transmembrane</keyword>
<dbReference type="RefSeq" id="WP_377331758.1">
    <property type="nucleotide sequence ID" value="NZ_JBHSGB010000003.1"/>
</dbReference>
<feature type="transmembrane region" description="Helical" evidence="8">
    <location>
        <begin position="498"/>
        <end position="519"/>
    </location>
</feature>
<proteinExistence type="inferred from homology"/>
<evidence type="ECO:0000256" key="7">
    <source>
        <dbReference type="ARBA" id="ARBA00023136"/>
    </source>
</evidence>
<evidence type="ECO:0000256" key="6">
    <source>
        <dbReference type="ARBA" id="ARBA00022989"/>
    </source>
</evidence>
<feature type="transmembrane region" description="Helical" evidence="8">
    <location>
        <begin position="184"/>
        <end position="204"/>
    </location>
</feature>
<feature type="transmembrane region" description="Helical" evidence="8">
    <location>
        <begin position="51"/>
        <end position="78"/>
    </location>
</feature>
<name>A0ABV9JIW6_9GAMM</name>
<evidence type="ECO:0000256" key="1">
    <source>
        <dbReference type="ARBA" id="ARBA00004651"/>
    </source>
</evidence>
<feature type="transmembrane region" description="Helical" evidence="8">
    <location>
        <begin position="128"/>
        <end position="148"/>
    </location>
</feature>
<feature type="transmembrane region" description="Helical" evidence="8">
    <location>
        <begin position="284"/>
        <end position="305"/>
    </location>
</feature>
<accession>A0ABV9JIW6</accession>
<evidence type="ECO:0000313" key="9">
    <source>
        <dbReference type="EMBL" id="MFC4654069.1"/>
    </source>
</evidence>
<evidence type="ECO:0000256" key="8">
    <source>
        <dbReference type="RuleBase" id="RU365092"/>
    </source>
</evidence>